<dbReference type="Gene3D" id="2.20.70.10">
    <property type="match status" value="2"/>
</dbReference>
<keyword evidence="3" id="KW-0963">Cytoplasm</keyword>
<evidence type="ECO:0000256" key="2">
    <source>
        <dbReference type="ARBA" id="ARBA00004496"/>
    </source>
</evidence>
<evidence type="ECO:0000313" key="7">
    <source>
        <dbReference type="EMBL" id="KAK5089792.1"/>
    </source>
</evidence>
<evidence type="ECO:0000256" key="1">
    <source>
        <dbReference type="ARBA" id="ARBA00004123"/>
    </source>
</evidence>
<dbReference type="PROSITE" id="PS01159">
    <property type="entry name" value="WW_DOMAIN_1"/>
    <property type="match status" value="1"/>
</dbReference>
<organism evidence="7 8">
    <name type="scientific">Lithohypha guttulata</name>
    <dbReference type="NCBI Taxonomy" id="1690604"/>
    <lineage>
        <taxon>Eukaryota</taxon>
        <taxon>Fungi</taxon>
        <taxon>Dikarya</taxon>
        <taxon>Ascomycota</taxon>
        <taxon>Pezizomycotina</taxon>
        <taxon>Eurotiomycetes</taxon>
        <taxon>Chaetothyriomycetidae</taxon>
        <taxon>Chaetothyriales</taxon>
        <taxon>Trichomeriaceae</taxon>
        <taxon>Lithohypha</taxon>
    </lineage>
</organism>
<evidence type="ECO:0000256" key="5">
    <source>
        <dbReference type="SAM" id="MobiDB-lite"/>
    </source>
</evidence>
<feature type="region of interest" description="Disordered" evidence="5">
    <location>
        <begin position="207"/>
        <end position="236"/>
    </location>
</feature>
<dbReference type="InterPro" id="IPR001202">
    <property type="entry name" value="WW_dom"/>
</dbReference>
<comment type="caution">
    <text evidence="7">The sequence shown here is derived from an EMBL/GenBank/DDBJ whole genome shotgun (WGS) entry which is preliminary data.</text>
</comment>
<reference evidence="7 8" key="1">
    <citation type="submission" date="2023-08" db="EMBL/GenBank/DDBJ databases">
        <title>Black Yeasts Isolated from many extreme environments.</title>
        <authorList>
            <person name="Coleine C."/>
            <person name="Stajich J.E."/>
            <person name="Selbmann L."/>
        </authorList>
    </citation>
    <scope>NUCLEOTIDE SEQUENCE [LARGE SCALE GENOMIC DNA]</scope>
    <source>
        <strain evidence="7 8">CCFEE 5885</strain>
    </source>
</reference>
<dbReference type="InterPro" id="IPR036020">
    <property type="entry name" value="WW_dom_sf"/>
</dbReference>
<gene>
    <name evidence="7" type="ORF">LTR24_005844</name>
</gene>
<evidence type="ECO:0000313" key="8">
    <source>
        <dbReference type="Proteomes" id="UP001345013"/>
    </source>
</evidence>
<keyword evidence="8" id="KW-1185">Reference proteome</keyword>
<feature type="region of interest" description="Disordered" evidence="5">
    <location>
        <begin position="1"/>
        <end position="42"/>
    </location>
</feature>
<feature type="domain" description="WW" evidence="6">
    <location>
        <begin position="156"/>
        <end position="189"/>
    </location>
</feature>
<feature type="compositionally biased region" description="Basic and acidic residues" evidence="5">
    <location>
        <begin position="539"/>
        <end position="553"/>
    </location>
</feature>
<proteinExistence type="predicted"/>
<dbReference type="Proteomes" id="UP001345013">
    <property type="component" value="Unassembled WGS sequence"/>
</dbReference>
<evidence type="ECO:0000256" key="4">
    <source>
        <dbReference type="ARBA" id="ARBA00023242"/>
    </source>
</evidence>
<dbReference type="CDD" id="cd00201">
    <property type="entry name" value="WW"/>
    <property type="match status" value="1"/>
</dbReference>
<sequence length="581" mass="66610">MADAGSEKSNPASDKYIPPPMDPYATYQTPYERRGNDPPNPFIEFRRFADKQMASMLEGFGGFGFPQIFNMADESKKFREQFERDMQALHDQRRDFQKEMRRRTEHDTTVVPGKAQDAVPEQPVETSTSSPSAERYRQGQHRSLQEESGDYTQTLSRLPDGWVQATTSDGKKYFIEQATGTATNKMPTAATQVMPLGWERGTASSGRPYYVNHNNRTTTWDDPRMTQDRPRPSELTAEERAEKWKRGFRNCPELKKHSDETELDVYERLDEQQQKDLAQLSRQIKERGERWKRGFQNCPELKKLDDGTELAMYEELNGQETESVSSIRSCPWGKNNSCSSWRWPVLGYDGMRRAKQLPLPEATDDEDFMFLHDKNGTIVAVPVPNLLRADADNLMDLEPFVSTRDINGFPVRLPTPDNMHQGDGGGDGSKAYFRNHFLQLVAQKRLTRAIELLEQDGYDAEDIVAAVQRWENNGHNEDDEGHEHRDLQQRGDEPQKSDVQQWSSSLNSTSAWSNDDENKPSIVSTMTRTTSRTLPDGSVETRRVLKKKFADGREESEESTDISQAAKAIKRQDEKPGWFWN</sequence>
<dbReference type="Pfam" id="PF00397">
    <property type="entry name" value="WW"/>
    <property type="match status" value="1"/>
</dbReference>
<feature type="domain" description="WW" evidence="6">
    <location>
        <begin position="192"/>
        <end position="225"/>
    </location>
</feature>
<dbReference type="InterPro" id="IPR051583">
    <property type="entry name" value="YAP1"/>
</dbReference>
<feature type="compositionally biased region" description="Basic and acidic residues" evidence="5">
    <location>
        <begin position="219"/>
        <end position="236"/>
    </location>
</feature>
<dbReference type="PANTHER" id="PTHR17616:SF8">
    <property type="entry name" value="TRANSCRIPTIONAL COACTIVATOR YORKIE"/>
    <property type="match status" value="1"/>
</dbReference>
<feature type="compositionally biased region" description="Basic and acidic residues" evidence="5">
    <location>
        <begin position="570"/>
        <end position="581"/>
    </location>
</feature>
<feature type="compositionally biased region" description="Basic and acidic residues" evidence="5">
    <location>
        <begin position="93"/>
        <end position="108"/>
    </location>
</feature>
<feature type="compositionally biased region" description="Basic and acidic residues" evidence="5">
    <location>
        <begin position="473"/>
        <end position="496"/>
    </location>
</feature>
<comment type="subcellular location">
    <subcellularLocation>
        <location evidence="2">Cytoplasm</location>
    </subcellularLocation>
    <subcellularLocation>
        <location evidence="1">Nucleus</location>
    </subcellularLocation>
</comment>
<protein>
    <recommendedName>
        <fullName evidence="6">WW domain-containing protein</fullName>
    </recommendedName>
</protein>
<accession>A0ABR0K7M4</accession>
<dbReference type="SUPFAM" id="SSF51045">
    <property type="entry name" value="WW domain"/>
    <property type="match status" value="2"/>
</dbReference>
<feature type="compositionally biased region" description="Low complexity" evidence="5">
    <location>
        <begin position="502"/>
        <end position="513"/>
    </location>
</feature>
<name>A0ABR0K7M4_9EURO</name>
<dbReference type="PANTHER" id="PTHR17616">
    <property type="entry name" value="YES-ASSOCIATED PROTEIN YAP1 FAMILY MEMBER"/>
    <property type="match status" value="1"/>
</dbReference>
<dbReference type="PROSITE" id="PS50020">
    <property type="entry name" value="WW_DOMAIN_2"/>
    <property type="match status" value="2"/>
</dbReference>
<evidence type="ECO:0000256" key="3">
    <source>
        <dbReference type="ARBA" id="ARBA00022490"/>
    </source>
</evidence>
<feature type="compositionally biased region" description="Polar residues" evidence="5">
    <location>
        <begin position="521"/>
        <end position="533"/>
    </location>
</feature>
<dbReference type="SMART" id="SM00456">
    <property type="entry name" value="WW"/>
    <property type="match status" value="2"/>
</dbReference>
<keyword evidence="4" id="KW-0539">Nucleus</keyword>
<dbReference type="EMBL" id="JAVRRG010000070">
    <property type="protein sequence ID" value="KAK5089792.1"/>
    <property type="molecule type" value="Genomic_DNA"/>
</dbReference>
<feature type="region of interest" description="Disordered" evidence="5">
    <location>
        <begin position="93"/>
        <end position="157"/>
    </location>
</feature>
<feature type="region of interest" description="Disordered" evidence="5">
    <location>
        <begin position="473"/>
        <end position="581"/>
    </location>
</feature>
<evidence type="ECO:0000259" key="6">
    <source>
        <dbReference type="PROSITE" id="PS50020"/>
    </source>
</evidence>